<feature type="compositionally biased region" description="Basic and acidic residues" evidence="1">
    <location>
        <begin position="1"/>
        <end position="18"/>
    </location>
</feature>
<dbReference type="EMBL" id="FJUW01000003">
    <property type="protein sequence ID" value="CZS89567.1"/>
    <property type="molecule type" value="Genomic_DNA"/>
</dbReference>
<gene>
    <name evidence="2" type="ORF">RCO7_14156</name>
</gene>
<protein>
    <submittedName>
        <fullName evidence="2">Uncharacterized protein</fullName>
    </submittedName>
</protein>
<evidence type="ECO:0000313" key="2">
    <source>
        <dbReference type="EMBL" id="CZS89567.1"/>
    </source>
</evidence>
<evidence type="ECO:0000313" key="3">
    <source>
        <dbReference type="Proteomes" id="UP000178129"/>
    </source>
</evidence>
<accession>A0A1E1JUJ3</accession>
<comment type="caution">
    <text evidence="2">The sequence shown here is derived from an EMBL/GenBank/DDBJ whole genome shotgun (WGS) entry which is preliminary data.</text>
</comment>
<sequence>MSNKAEGMDERRATDSPCRKYTRGMHYKKGSLDLIMEYRRASRAMEAKRLLKNAVCVLNRKRLV</sequence>
<proteinExistence type="predicted"/>
<dbReference type="InParanoid" id="A0A1E1JUJ3"/>
<evidence type="ECO:0000256" key="1">
    <source>
        <dbReference type="SAM" id="MobiDB-lite"/>
    </source>
</evidence>
<name>A0A1E1JUJ3_9HELO</name>
<dbReference type="AlphaFoldDB" id="A0A1E1JUJ3"/>
<feature type="region of interest" description="Disordered" evidence="1">
    <location>
        <begin position="1"/>
        <end position="22"/>
    </location>
</feature>
<dbReference type="Proteomes" id="UP000178129">
    <property type="component" value="Unassembled WGS sequence"/>
</dbReference>
<keyword evidence="3" id="KW-1185">Reference proteome</keyword>
<organism evidence="2 3">
    <name type="scientific">Rhynchosporium graminicola</name>
    <dbReference type="NCBI Taxonomy" id="2792576"/>
    <lineage>
        <taxon>Eukaryota</taxon>
        <taxon>Fungi</taxon>
        <taxon>Dikarya</taxon>
        <taxon>Ascomycota</taxon>
        <taxon>Pezizomycotina</taxon>
        <taxon>Leotiomycetes</taxon>
        <taxon>Helotiales</taxon>
        <taxon>Ploettnerulaceae</taxon>
        <taxon>Rhynchosporium</taxon>
    </lineage>
</organism>
<reference evidence="3" key="1">
    <citation type="submission" date="2016-03" db="EMBL/GenBank/DDBJ databases">
        <authorList>
            <person name="Ploux O."/>
        </authorList>
    </citation>
    <scope>NUCLEOTIDE SEQUENCE [LARGE SCALE GENOMIC DNA]</scope>
    <source>
        <strain evidence="3">UK7</strain>
    </source>
</reference>